<reference evidence="2 3" key="1">
    <citation type="submission" date="2016-01" db="EMBL/GenBank/DDBJ databases">
        <title>Genome sequence of the yeast Holleya sinecauda.</title>
        <authorList>
            <person name="Dietrich F.S."/>
        </authorList>
    </citation>
    <scope>NUCLEOTIDE SEQUENCE [LARGE SCALE GENOMIC DNA]</scope>
    <source>
        <strain evidence="2 3">ATCC 58844</strain>
    </source>
</reference>
<accession>A0A0X8HVN3</accession>
<evidence type="ECO:0000313" key="3">
    <source>
        <dbReference type="Proteomes" id="UP000243052"/>
    </source>
</evidence>
<dbReference type="OrthoDB" id="4060534at2759"/>
<sequence>MVNIKFETLYFSNYKESIVSSWDCSVELTDSKQHCFDLKEAVFILPPNNAPLQILINFVFGSERRSINCLEKVILPNIEFWHKDLNYMMESRIKGSSLILSLKCNHFNEMKVNKLFYKPKSLQLSRDYHILFLPHVKIQAAFHSTDDIDPKTVQNHLNEYVSSLLVSQLEFQFPLVFSKNCRNKFAQHERSMGSVACSLGGDCSLISNISEIISRDSTSTLIFQVLDNRQNKTKGKRSGSELNSHKPFMRS</sequence>
<dbReference type="AlphaFoldDB" id="A0A0X8HVN3"/>
<dbReference type="InterPro" id="IPR048920">
    <property type="entry name" value="REC102"/>
</dbReference>
<feature type="region of interest" description="Disordered" evidence="1">
    <location>
        <begin position="232"/>
        <end position="251"/>
    </location>
</feature>
<dbReference type="Proteomes" id="UP000243052">
    <property type="component" value="Chromosome vii"/>
</dbReference>
<dbReference type="STRING" id="45286.A0A0X8HVN3"/>
<protein>
    <submittedName>
        <fullName evidence="2">HGR017Wp</fullName>
    </submittedName>
</protein>
<dbReference type="RefSeq" id="XP_017989352.1">
    <property type="nucleotide sequence ID" value="XM_018133863.1"/>
</dbReference>
<dbReference type="EMBL" id="CP014247">
    <property type="protein sequence ID" value="AMD22356.1"/>
    <property type="molecule type" value="Genomic_DNA"/>
</dbReference>
<dbReference type="GeneID" id="28725705"/>
<name>A0A0X8HVN3_9SACH</name>
<dbReference type="Pfam" id="PF21736">
    <property type="entry name" value="REC102"/>
    <property type="match status" value="1"/>
</dbReference>
<organism evidence="2 3">
    <name type="scientific">Eremothecium sinecaudum</name>
    <dbReference type="NCBI Taxonomy" id="45286"/>
    <lineage>
        <taxon>Eukaryota</taxon>
        <taxon>Fungi</taxon>
        <taxon>Dikarya</taxon>
        <taxon>Ascomycota</taxon>
        <taxon>Saccharomycotina</taxon>
        <taxon>Saccharomycetes</taxon>
        <taxon>Saccharomycetales</taxon>
        <taxon>Saccharomycetaceae</taxon>
        <taxon>Eremothecium</taxon>
    </lineage>
</organism>
<evidence type="ECO:0000313" key="2">
    <source>
        <dbReference type="EMBL" id="AMD22356.1"/>
    </source>
</evidence>
<keyword evidence="3" id="KW-1185">Reference proteome</keyword>
<proteinExistence type="predicted"/>
<gene>
    <name evidence="2" type="ORF">AW171_hschr74390</name>
</gene>
<evidence type="ECO:0000256" key="1">
    <source>
        <dbReference type="SAM" id="MobiDB-lite"/>
    </source>
</evidence>